<keyword evidence="2" id="KW-0812">Transmembrane</keyword>
<feature type="compositionally biased region" description="Pro residues" evidence="1">
    <location>
        <begin position="152"/>
        <end position="162"/>
    </location>
</feature>
<feature type="transmembrane region" description="Helical" evidence="2">
    <location>
        <begin position="17"/>
        <end position="37"/>
    </location>
</feature>
<feature type="region of interest" description="Disordered" evidence="1">
    <location>
        <begin position="43"/>
        <end position="194"/>
    </location>
</feature>
<dbReference type="EMBL" id="BMMX01000016">
    <property type="protein sequence ID" value="GGK98915.1"/>
    <property type="molecule type" value="Genomic_DNA"/>
</dbReference>
<reference evidence="3" key="1">
    <citation type="journal article" date="2014" name="Int. J. Syst. Evol. Microbiol.">
        <title>Complete genome sequence of Corynebacterium casei LMG S-19264T (=DSM 44701T), isolated from a smear-ripened cheese.</title>
        <authorList>
            <consortium name="US DOE Joint Genome Institute (JGI-PGF)"/>
            <person name="Walter F."/>
            <person name="Albersmeier A."/>
            <person name="Kalinowski J."/>
            <person name="Ruckert C."/>
        </authorList>
    </citation>
    <scope>NUCLEOTIDE SEQUENCE</scope>
    <source>
        <strain evidence="3">CGMCC 4.7299</strain>
    </source>
</reference>
<evidence type="ECO:0000313" key="3">
    <source>
        <dbReference type="EMBL" id="GGK98915.1"/>
    </source>
</evidence>
<gene>
    <name evidence="3" type="ORF">GCM10012284_36540</name>
</gene>
<evidence type="ECO:0000256" key="1">
    <source>
        <dbReference type="SAM" id="MobiDB-lite"/>
    </source>
</evidence>
<dbReference type="RefSeq" id="WP_189080440.1">
    <property type="nucleotide sequence ID" value="NZ_BMMX01000016.1"/>
</dbReference>
<proteinExistence type="predicted"/>
<comment type="caution">
    <text evidence="3">The sequence shown here is derived from an EMBL/GenBank/DDBJ whole genome shotgun (WGS) entry which is preliminary data.</text>
</comment>
<keyword evidence="4" id="KW-1185">Reference proteome</keyword>
<organism evidence="3 4">
    <name type="scientific">Mangrovihabitans endophyticus</name>
    <dbReference type="NCBI Taxonomy" id="1751298"/>
    <lineage>
        <taxon>Bacteria</taxon>
        <taxon>Bacillati</taxon>
        <taxon>Actinomycetota</taxon>
        <taxon>Actinomycetes</taxon>
        <taxon>Micromonosporales</taxon>
        <taxon>Micromonosporaceae</taxon>
        <taxon>Mangrovihabitans</taxon>
    </lineage>
</organism>
<feature type="compositionally biased region" description="Low complexity" evidence="1">
    <location>
        <begin position="163"/>
        <end position="172"/>
    </location>
</feature>
<reference evidence="3" key="2">
    <citation type="submission" date="2020-09" db="EMBL/GenBank/DDBJ databases">
        <authorList>
            <person name="Sun Q."/>
            <person name="Zhou Y."/>
        </authorList>
    </citation>
    <scope>NUCLEOTIDE SEQUENCE</scope>
    <source>
        <strain evidence="3">CGMCC 4.7299</strain>
    </source>
</reference>
<protein>
    <submittedName>
        <fullName evidence="3">Uncharacterized protein</fullName>
    </submittedName>
</protein>
<evidence type="ECO:0000256" key="2">
    <source>
        <dbReference type="SAM" id="Phobius"/>
    </source>
</evidence>
<keyword evidence="2" id="KW-0472">Membrane</keyword>
<keyword evidence="2" id="KW-1133">Transmembrane helix</keyword>
<name>A0A8J3FPE3_9ACTN</name>
<feature type="compositionally biased region" description="Low complexity" evidence="1">
    <location>
        <begin position="69"/>
        <end position="91"/>
    </location>
</feature>
<dbReference type="AlphaFoldDB" id="A0A8J3FPE3"/>
<evidence type="ECO:0000313" key="4">
    <source>
        <dbReference type="Proteomes" id="UP000656042"/>
    </source>
</evidence>
<accession>A0A8J3FPE3</accession>
<sequence>MAEPVARVIAARRTVRVAAALLIGQFVLCVVIGWLTLGAARSGPGGRPPGTDALAGPPVAAPSTGAGHAPAPSSTTSPATTSRTAPASGPSREARQAPAAASDAGRRPPASATPLLAGEPPVDSVAPRSPAPPAPDAGPSTLDPTARSGIAAPPPASVPVPASPSAGPSAPVTDGPVRPGGRCGVEGADAETDDGVAVRCLPAGDGTLRWRIV</sequence>
<dbReference type="Proteomes" id="UP000656042">
    <property type="component" value="Unassembled WGS sequence"/>
</dbReference>